<evidence type="ECO:0000256" key="3">
    <source>
        <dbReference type="ARBA" id="ARBA00023002"/>
    </source>
</evidence>
<dbReference type="AlphaFoldDB" id="A0A347ZQN5"/>
<name>A0A347ZQN5_9CHLR</name>
<proteinExistence type="predicted"/>
<feature type="domain" description="Luciferase-like" evidence="5">
    <location>
        <begin position="2"/>
        <end position="239"/>
    </location>
</feature>
<dbReference type="InterPro" id="IPR011251">
    <property type="entry name" value="Luciferase-like_dom"/>
</dbReference>
<comment type="caution">
    <text evidence="6">The sequence shown here is derived from an EMBL/GenBank/DDBJ whole genome shotgun (WGS) entry which is preliminary data.</text>
</comment>
<keyword evidence="2" id="KW-0288">FMN</keyword>
<evidence type="ECO:0000256" key="2">
    <source>
        <dbReference type="ARBA" id="ARBA00022643"/>
    </source>
</evidence>
<reference evidence="6 7" key="1">
    <citation type="submission" date="2018-08" db="EMBL/GenBank/DDBJ databases">
        <title>Genomic Encyclopedia of Type Strains, Phase IV (KMG-IV): sequencing the most valuable type-strain genomes for metagenomic binning, comparative biology and taxonomic classification.</title>
        <authorList>
            <person name="Goeker M."/>
        </authorList>
    </citation>
    <scope>NUCLEOTIDE SEQUENCE [LARGE SCALE GENOMIC DNA]</scope>
    <source>
        <strain evidence="6 7">DSM 23923</strain>
    </source>
</reference>
<dbReference type="InterPro" id="IPR036661">
    <property type="entry name" value="Luciferase-like_sf"/>
</dbReference>
<keyword evidence="1" id="KW-0285">Flavoprotein</keyword>
<evidence type="ECO:0000259" key="5">
    <source>
        <dbReference type="Pfam" id="PF00296"/>
    </source>
</evidence>
<dbReference type="Pfam" id="PF00296">
    <property type="entry name" value="Bac_luciferase"/>
    <property type="match status" value="1"/>
</dbReference>
<dbReference type="PANTHER" id="PTHR42847:SF4">
    <property type="entry name" value="ALKANESULFONATE MONOOXYGENASE-RELATED"/>
    <property type="match status" value="1"/>
</dbReference>
<evidence type="ECO:0000313" key="6">
    <source>
        <dbReference type="EMBL" id="REG11828.1"/>
    </source>
</evidence>
<keyword evidence="3" id="KW-0560">Oxidoreductase</keyword>
<dbReference type="GO" id="GO:0046306">
    <property type="term" value="P:alkanesulfonate catabolic process"/>
    <property type="evidence" value="ECO:0007669"/>
    <property type="project" value="TreeGrafter"/>
</dbReference>
<dbReference type="PANTHER" id="PTHR42847">
    <property type="entry name" value="ALKANESULFONATE MONOOXYGENASE"/>
    <property type="match status" value="1"/>
</dbReference>
<dbReference type="Gene3D" id="3.20.20.30">
    <property type="entry name" value="Luciferase-like domain"/>
    <property type="match status" value="1"/>
</dbReference>
<dbReference type="OrthoDB" id="151009at2"/>
<gene>
    <name evidence="6" type="ORF">DFR64_1722</name>
</gene>
<sequence>MKFGLYLPNFGPYGDACVLAELAVLAEEAGWDGFFLWDHLTRYWPTNVADVWVSMSAIAARTQRIRFGALVTPLARRRPWKVAREAVTLDQLSNGRLILGVGLGSGGGADVEWGNFNEEMDLKKRAVMLDEGLEIINGLWSGEPFLFDGQHYHVKESSFLPTPQQQPRIPVWVAGNWPHKAPFRRMARWDGMIPQTNPAVDDDIDELQQAIQFTLSERTSPQPFDVAYSLSPTQAQEPQRYTAVGVTWLLVQLYPTHFGADWKSDWPLEQMRAYLQAGPPEE</sequence>
<dbReference type="InterPro" id="IPR050172">
    <property type="entry name" value="SsuD_RutA_monooxygenase"/>
</dbReference>
<keyword evidence="4 6" id="KW-0503">Monooxygenase</keyword>
<evidence type="ECO:0000313" key="7">
    <source>
        <dbReference type="Proteomes" id="UP000256388"/>
    </source>
</evidence>
<dbReference type="Proteomes" id="UP000256388">
    <property type="component" value="Unassembled WGS sequence"/>
</dbReference>
<protein>
    <submittedName>
        <fullName evidence="6">Luciferase-like monooxygenase</fullName>
    </submittedName>
</protein>
<keyword evidence="7" id="KW-1185">Reference proteome</keyword>
<organism evidence="6 7">
    <name type="scientific">Pelolinea submarina</name>
    <dbReference type="NCBI Taxonomy" id="913107"/>
    <lineage>
        <taxon>Bacteria</taxon>
        <taxon>Bacillati</taxon>
        <taxon>Chloroflexota</taxon>
        <taxon>Anaerolineae</taxon>
        <taxon>Anaerolineales</taxon>
        <taxon>Anaerolineaceae</taxon>
        <taxon>Pelolinea</taxon>
    </lineage>
</organism>
<dbReference type="EMBL" id="QUMS01000001">
    <property type="protein sequence ID" value="REG11828.1"/>
    <property type="molecule type" value="Genomic_DNA"/>
</dbReference>
<dbReference type="RefSeq" id="WP_116224943.1">
    <property type="nucleotide sequence ID" value="NZ_AP018437.1"/>
</dbReference>
<dbReference type="GO" id="GO:0008726">
    <property type="term" value="F:alkanesulfonate monooxygenase activity"/>
    <property type="evidence" value="ECO:0007669"/>
    <property type="project" value="TreeGrafter"/>
</dbReference>
<evidence type="ECO:0000256" key="1">
    <source>
        <dbReference type="ARBA" id="ARBA00022630"/>
    </source>
</evidence>
<evidence type="ECO:0000256" key="4">
    <source>
        <dbReference type="ARBA" id="ARBA00023033"/>
    </source>
</evidence>
<dbReference type="SUPFAM" id="SSF51679">
    <property type="entry name" value="Bacterial luciferase-like"/>
    <property type="match status" value="1"/>
</dbReference>
<accession>A0A347ZQN5</accession>